<feature type="region of interest" description="Disordered" evidence="1">
    <location>
        <begin position="646"/>
        <end position="667"/>
    </location>
</feature>
<proteinExistence type="predicted"/>
<dbReference type="VEuPathDB" id="FungiDB:FUN_004139"/>
<feature type="compositionally biased region" description="Polar residues" evidence="1">
    <location>
        <begin position="15"/>
        <end position="36"/>
    </location>
</feature>
<sequence>MSSTPYIEIDWSSVSQHPYPQLGDSTPPENDSNTILHDTERPTVLSAKDILSLDIDDIYPYTYSTLHLNDEATEEFYDDEDYFQQLLETQLNAEIEEVSYGGNDIPPVCNTPLTPIQDTTPLPPLATAPLSENLRTTGKKTTLLVSLKKFHVTTPKRTVIPRRIQDKYFKFLRNKLLDRIKIIKSRASGTTNRNYSTKTFFNFTYKKRHFYLGIYIPCPHLNDPTHFHKETQCGIPTPFVMSQHRSACVTHQHVFSKTQYFKNIKIKDKPKLEHTSTDFTNNKSSHANLLYYRWLNGKSKRITSRRLGISYDSNIHARDPSTKLKVNNRHMYRKRLSNFQYNLSPNLRTQKHQDIRFKRTCRRIFNKMRLPSNRKANNQDYLAIARKYRFLFMKSQYVNVPIRHLLYKHSYSIPKADDYPFLVPYFAMDSNHKKQIMTRLNQASSSTGPSAPPDNYIQSQIEWFTYMYNVDESYYPPESKTPKYNRKGKYIPRTPIYRSGVVENFVPSHIVTKAQRERPKKLKADISLTEAAYHGTTPKHYPARMDDIKSLTDATDSFHGYIPHYLAKRAENHRIGSSTTTMDKSLTKFLRNNNLRSQGTMQFLRYHYTEVSDETAEVEYRPNKRNNIHNENHYFSFQDHTMKRLRPTPATTTDDSLVPGPSCSKTV</sequence>
<evidence type="ECO:0000256" key="1">
    <source>
        <dbReference type="SAM" id="MobiDB-lite"/>
    </source>
</evidence>
<evidence type="ECO:0000259" key="2">
    <source>
        <dbReference type="Pfam" id="PF26638"/>
    </source>
</evidence>
<reference evidence="3 4" key="2">
    <citation type="submission" date="2017-10" db="EMBL/GenBank/DDBJ databases">
        <title>Extensive intraspecific genome diversity in a model arbuscular mycorrhizal fungus.</title>
        <authorList>
            <person name="Chen E.C.H."/>
            <person name="Morin E."/>
            <person name="Baudet D."/>
            <person name="Noel J."/>
            <person name="Ndikumana S."/>
            <person name="Charron P."/>
            <person name="St-Onge C."/>
            <person name="Giorgi J."/>
            <person name="Grigoriev I.V."/>
            <person name="Roux C."/>
            <person name="Martin F.M."/>
            <person name="Corradi N."/>
        </authorList>
    </citation>
    <scope>NUCLEOTIDE SEQUENCE [LARGE SCALE GENOMIC DNA]</scope>
    <source>
        <strain evidence="3 4">C2</strain>
    </source>
</reference>
<reference evidence="3 4" key="1">
    <citation type="submission" date="2016-04" db="EMBL/GenBank/DDBJ databases">
        <title>Genome analyses suggest a sexual origin of heterokaryosis in a supposedly ancient asexual fungus.</title>
        <authorList>
            <person name="Ropars J."/>
            <person name="Sedzielewska K."/>
            <person name="Noel J."/>
            <person name="Charron P."/>
            <person name="Farinelli L."/>
            <person name="Marton T."/>
            <person name="Kruger M."/>
            <person name="Pelin A."/>
            <person name="Brachmann A."/>
            <person name="Corradi N."/>
        </authorList>
    </citation>
    <scope>NUCLEOTIDE SEQUENCE [LARGE SCALE GENOMIC DNA]</scope>
    <source>
        <strain evidence="3 4">C2</strain>
    </source>
</reference>
<dbReference type="VEuPathDB" id="FungiDB:FUN_001801"/>
<accession>A0A2N1MDC7</accession>
<dbReference type="VEuPathDB" id="FungiDB:RhiirFUN_007913"/>
<organism evidence="3 4">
    <name type="scientific">Rhizophagus irregularis</name>
    <dbReference type="NCBI Taxonomy" id="588596"/>
    <lineage>
        <taxon>Eukaryota</taxon>
        <taxon>Fungi</taxon>
        <taxon>Fungi incertae sedis</taxon>
        <taxon>Mucoromycota</taxon>
        <taxon>Glomeromycotina</taxon>
        <taxon>Glomeromycetes</taxon>
        <taxon>Glomerales</taxon>
        <taxon>Glomeraceae</taxon>
        <taxon>Rhizophagus</taxon>
    </lineage>
</organism>
<evidence type="ECO:0000313" key="4">
    <source>
        <dbReference type="Proteomes" id="UP000233469"/>
    </source>
</evidence>
<dbReference type="Proteomes" id="UP000233469">
    <property type="component" value="Unassembled WGS sequence"/>
</dbReference>
<dbReference type="EMBL" id="LLXL01002944">
    <property type="protein sequence ID" value="PKK59646.1"/>
    <property type="molecule type" value="Genomic_DNA"/>
</dbReference>
<feature type="domain" description="DUF8211" evidence="2">
    <location>
        <begin position="286"/>
        <end position="422"/>
    </location>
</feature>
<dbReference type="VEuPathDB" id="FungiDB:RhiirA1_472119"/>
<protein>
    <recommendedName>
        <fullName evidence="2">DUF8211 domain-containing protein</fullName>
    </recommendedName>
</protein>
<dbReference type="AlphaFoldDB" id="A0A2N1MDC7"/>
<feature type="region of interest" description="Disordered" evidence="1">
    <location>
        <begin position="15"/>
        <end position="39"/>
    </location>
</feature>
<dbReference type="VEuPathDB" id="FungiDB:RhiirFUN_000058"/>
<evidence type="ECO:0000313" key="3">
    <source>
        <dbReference type="EMBL" id="PKK59646.1"/>
    </source>
</evidence>
<comment type="caution">
    <text evidence="3">The sequence shown here is derived from an EMBL/GenBank/DDBJ whole genome shotgun (WGS) entry which is preliminary data.</text>
</comment>
<dbReference type="InterPro" id="IPR058524">
    <property type="entry name" value="DUF8211"/>
</dbReference>
<dbReference type="Pfam" id="PF26638">
    <property type="entry name" value="DUF8211"/>
    <property type="match status" value="1"/>
</dbReference>
<name>A0A2N1MDC7_9GLOM</name>
<gene>
    <name evidence="3" type="ORF">RhiirC2_857251</name>
</gene>